<dbReference type="GeneID" id="81592675"/>
<dbReference type="SUPFAM" id="SSF50978">
    <property type="entry name" value="WD40 repeat-like"/>
    <property type="match status" value="1"/>
</dbReference>
<dbReference type="PROSITE" id="PS50082">
    <property type="entry name" value="WD_REPEATS_2"/>
    <property type="match status" value="2"/>
</dbReference>
<dbReference type="EMBL" id="JAQJAE010000006">
    <property type="protein sequence ID" value="KAJ5588701.1"/>
    <property type="molecule type" value="Genomic_DNA"/>
</dbReference>
<protein>
    <recommendedName>
        <fullName evidence="6">WD40 repeat-like protein</fullName>
    </recommendedName>
</protein>
<reference evidence="4" key="2">
    <citation type="submission" date="2023-01" db="EMBL/GenBank/DDBJ databases">
        <authorList>
            <person name="Petersen C."/>
        </authorList>
    </citation>
    <scope>NUCLEOTIDE SEQUENCE</scope>
    <source>
        <strain evidence="4">IBT 12815</strain>
    </source>
</reference>
<dbReference type="Pfam" id="PF00400">
    <property type="entry name" value="WD40"/>
    <property type="match status" value="2"/>
</dbReference>
<organism evidence="4 5">
    <name type="scientific">Penicillium hordei</name>
    <dbReference type="NCBI Taxonomy" id="40994"/>
    <lineage>
        <taxon>Eukaryota</taxon>
        <taxon>Fungi</taxon>
        <taxon>Dikarya</taxon>
        <taxon>Ascomycota</taxon>
        <taxon>Pezizomycotina</taxon>
        <taxon>Eurotiomycetes</taxon>
        <taxon>Eurotiomycetidae</taxon>
        <taxon>Eurotiales</taxon>
        <taxon>Aspergillaceae</taxon>
        <taxon>Penicillium</taxon>
    </lineage>
</organism>
<comment type="caution">
    <text evidence="4">The sequence shown here is derived from an EMBL/GenBank/DDBJ whole genome shotgun (WGS) entry which is preliminary data.</text>
</comment>
<keyword evidence="2" id="KW-0677">Repeat</keyword>
<dbReference type="InterPro" id="IPR015943">
    <property type="entry name" value="WD40/YVTN_repeat-like_dom_sf"/>
</dbReference>
<evidence type="ECO:0008006" key="6">
    <source>
        <dbReference type="Google" id="ProtNLM"/>
    </source>
</evidence>
<keyword evidence="1 3" id="KW-0853">WD repeat</keyword>
<keyword evidence="5" id="KW-1185">Reference proteome</keyword>
<dbReference type="InterPro" id="IPR036322">
    <property type="entry name" value="WD40_repeat_dom_sf"/>
</dbReference>
<dbReference type="PROSITE" id="PS50294">
    <property type="entry name" value="WD_REPEATS_REGION"/>
    <property type="match status" value="2"/>
</dbReference>
<dbReference type="Gene3D" id="2.130.10.10">
    <property type="entry name" value="YVTN repeat-like/Quinoprotein amine dehydrogenase"/>
    <property type="match status" value="2"/>
</dbReference>
<dbReference type="SMART" id="SM00320">
    <property type="entry name" value="WD40"/>
    <property type="match status" value="2"/>
</dbReference>
<evidence type="ECO:0000256" key="2">
    <source>
        <dbReference type="ARBA" id="ARBA00022737"/>
    </source>
</evidence>
<dbReference type="InterPro" id="IPR001680">
    <property type="entry name" value="WD40_rpt"/>
</dbReference>
<dbReference type="PROSITE" id="PS00678">
    <property type="entry name" value="WD_REPEATS_1"/>
    <property type="match status" value="1"/>
</dbReference>
<name>A0AAD6DLQ4_9EURO</name>
<sequence length="416" mass="45703">MYSLRALGTPIDRAKRPTSDPLAAVGYSCIYWVDHLEESVKVEALLRMLCLYWLRLVYLFWGLVGGSPSFTKAGGLWQGGVGISTLDGNIEDHDAVGAFLRERYLYWLEALSLLRGMTEGILAIQKLEFLLQKRLRATELQELVHDGYRFIRYHRATIEQSPLQAYGSAMIFSPSRSVIKQLFKHEWPRNITIAPEMGADWNAHTGACLQTLEGHNDRVSSVVFSQDSSRVASGSSDKTIKTWDAHTGACLQTLEGHNDRVSSVVFSQDSSRVASGSGDDTIKIWDAHTVACLQTFTVGSAVYNLSFDTTGSSLHTDVGIVALRDSPTPTLTISKNVAASELQFLRASQSSQSPEYQGSGISSDGFWITRGSQNWIWLPPAYRPLCSAVGRSGIAVVIGCQSGRVLIFGFAPEDPN</sequence>
<dbReference type="InterPro" id="IPR019775">
    <property type="entry name" value="WD40_repeat_CS"/>
</dbReference>
<dbReference type="Proteomes" id="UP001213799">
    <property type="component" value="Unassembled WGS sequence"/>
</dbReference>
<dbReference type="PANTHER" id="PTHR19848:SF8">
    <property type="entry name" value="F-BOX AND WD REPEAT DOMAIN CONTAINING 7"/>
    <property type="match status" value="1"/>
</dbReference>
<gene>
    <name evidence="4" type="ORF">N7537_011379</name>
</gene>
<proteinExistence type="predicted"/>
<evidence type="ECO:0000313" key="5">
    <source>
        <dbReference type="Proteomes" id="UP001213799"/>
    </source>
</evidence>
<dbReference type="PANTHER" id="PTHR19848">
    <property type="entry name" value="WD40 REPEAT PROTEIN"/>
    <property type="match status" value="1"/>
</dbReference>
<evidence type="ECO:0000313" key="4">
    <source>
        <dbReference type="EMBL" id="KAJ5588701.1"/>
    </source>
</evidence>
<feature type="repeat" description="WD" evidence="3">
    <location>
        <begin position="212"/>
        <end position="253"/>
    </location>
</feature>
<dbReference type="RefSeq" id="XP_056747720.1">
    <property type="nucleotide sequence ID" value="XM_056902433.1"/>
</dbReference>
<reference evidence="4" key="1">
    <citation type="journal article" date="2023" name="IMA Fungus">
        <title>Comparative genomic study of the Penicillium genus elucidates a diverse pangenome and 15 lateral gene transfer events.</title>
        <authorList>
            <person name="Petersen C."/>
            <person name="Sorensen T."/>
            <person name="Nielsen M.R."/>
            <person name="Sondergaard T.E."/>
            <person name="Sorensen J.L."/>
            <person name="Fitzpatrick D.A."/>
            <person name="Frisvad J.C."/>
            <person name="Nielsen K.L."/>
        </authorList>
    </citation>
    <scope>NUCLEOTIDE SEQUENCE</scope>
    <source>
        <strain evidence="4">IBT 12815</strain>
    </source>
</reference>
<accession>A0AAD6DLQ4</accession>
<dbReference type="AlphaFoldDB" id="A0AAD6DLQ4"/>
<evidence type="ECO:0000256" key="3">
    <source>
        <dbReference type="PROSITE-ProRule" id="PRU00221"/>
    </source>
</evidence>
<evidence type="ECO:0000256" key="1">
    <source>
        <dbReference type="ARBA" id="ARBA00022574"/>
    </source>
</evidence>
<feature type="repeat" description="WD" evidence="3">
    <location>
        <begin position="254"/>
        <end position="295"/>
    </location>
</feature>